<evidence type="ECO:0000256" key="4">
    <source>
        <dbReference type="ARBA" id="ARBA00022722"/>
    </source>
</evidence>
<evidence type="ECO:0000256" key="13">
    <source>
        <dbReference type="ARBA" id="ARBA00023172"/>
    </source>
</evidence>
<feature type="domain" description="Integrase catalytic" evidence="16">
    <location>
        <begin position="559"/>
        <end position="676"/>
    </location>
</feature>
<evidence type="ECO:0000256" key="5">
    <source>
        <dbReference type="ARBA" id="ARBA00022723"/>
    </source>
</evidence>
<organism evidence="17 18">
    <name type="scientific">Austropuccinia psidii MF-1</name>
    <dbReference type="NCBI Taxonomy" id="1389203"/>
    <lineage>
        <taxon>Eukaryota</taxon>
        <taxon>Fungi</taxon>
        <taxon>Dikarya</taxon>
        <taxon>Basidiomycota</taxon>
        <taxon>Pucciniomycotina</taxon>
        <taxon>Pucciniomycetes</taxon>
        <taxon>Pucciniales</taxon>
        <taxon>Sphaerophragmiaceae</taxon>
        <taxon>Austropuccinia</taxon>
    </lineage>
</organism>
<evidence type="ECO:0000256" key="7">
    <source>
        <dbReference type="ARBA" id="ARBA00022801"/>
    </source>
</evidence>
<evidence type="ECO:0000256" key="14">
    <source>
        <dbReference type="ARBA" id="ARBA00048173"/>
    </source>
</evidence>
<accession>A0A9Q3CQZ8</accession>
<dbReference type="GO" id="GO:0008270">
    <property type="term" value="F:zinc ion binding"/>
    <property type="evidence" value="ECO:0007669"/>
    <property type="project" value="InterPro"/>
</dbReference>
<evidence type="ECO:0000256" key="12">
    <source>
        <dbReference type="ARBA" id="ARBA00022932"/>
    </source>
</evidence>
<name>A0A9Q3CQZ8_9BASI</name>
<dbReference type="InterPro" id="IPR036397">
    <property type="entry name" value="RNaseH_sf"/>
</dbReference>
<dbReference type="EMBL" id="AVOT02009521">
    <property type="protein sequence ID" value="MBW0488257.1"/>
    <property type="molecule type" value="Genomic_DNA"/>
</dbReference>
<dbReference type="GO" id="GO:0016787">
    <property type="term" value="F:hydrolase activity"/>
    <property type="evidence" value="ECO:0007669"/>
    <property type="project" value="UniProtKB-KW"/>
</dbReference>
<dbReference type="GO" id="GO:0006310">
    <property type="term" value="P:DNA recombination"/>
    <property type="evidence" value="ECO:0007669"/>
    <property type="project" value="UniProtKB-KW"/>
</dbReference>
<keyword evidence="13" id="KW-0233">DNA recombination</keyword>
<dbReference type="SMART" id="SM00343">
    <property type="entry name" value="ZnF_C2HC"/>
    <property type="match status" value="1"/>
</dbReference>
<keyword evidence="12" id="KW-0239">DNA-directed DNA polymerase</keyword>
<keyword evidence="10" id="KW-0229">DNA integration</keyword>
<dbReference type="OrthoDB" id="7691805at2759"/>
<evidence type="ECO:0000256" key="1">
    <source>
        <dbReference type="ARBA" id="ARBA00022578"/>
    </source>
</evidence>
<evidence type="ECO:0000256" key="2">
    <source>
        <dbReference type="ARBA" id="ARBA00022664"/>
    </source>
</evidence>
<dbReference type="GO" id="GO:0003964">
    <property type="term" value="F:RNA-directed DNA polymerase activity"/>
    <property type="evidence" value="ECO:0007669"/>
    <property type="project" value="UniProtKB-KW"/>
</dbReference>
<dbReference type="SUPFAM" id="SSF57756">
    <property type="entry name" value="Retrovirus zinc finger-like domains"/>
    <property type="match status" value="1"/>
</dbReference>
<evidence type="ECO:0000256" key="10">
    <source>
        <dbReference type="ARBA" id="ARBA00022908"/>
    </source>
</evidence>
<dbReference type="Proteomes" id="UP000765509">
    <property type="component" value="Unassembled WGS sequence"/>
</dbReference>
<proteinExistence type="predicted"/>
<dbReference type="GO" id="GO:0006397">
    <property type="term" value="P:mRNA processing"/>
    <property type="evidence" value="ECO:0007669"/>
    <property type="project" value="UniProtKB-KW"/>
</dbReference>
<dbReference type="Gene3D" id="4.10.60.10">
    <property type="entry name" value="Zinc finger, CCHC-type"/>
    <property type="match status" value="1"/>
</dbReference>
<keyword evidence="9" id="KW-0694">RNA-binding</keyword>
<keyword evidence="4" id="KW-0540">Nuclease</keyword>
<dbReference type="SUPFAM" id="SSF53098">
    <property type="entry name" value="Ribonuclease H-like"/>
    <property type="match status" value="1"/>
</dbReference>
<dbReference type="AlphaFoldDB" id="A0A9Q3CQZ8"/>
<evidence type="ECO:0000256" key="8">
    <source>
        <dbReference type="ARBA" id="ARBA00022842"/>
    </source>
</evidence>
<comment type="catalytic activity">
    <reaction evidence="15">
        <text>DNA(n) + a 2'-deoxyribonucleoside 5'-triphosphate = DNA(n+1) + diphosphate</text>
        <dbReference type="Rhea" id="RHEA:22508"/>
        <dbReference type="Rhea" id="RHEA-COMP:17339"/>
        <dbReference type="Rhea" id="RHEA-COMP:17340"/>
        <dbReference type="ChEBI" id="CHEBI:33019"/>
        <dbReference type="ChEBI" id="CHEBI:61560"/>
        <dbReference type="ChEBI" id="CHEBI:173112"/>
        <dbReference type="EC" id="2.7.7.7"/>
    </reaction>
</comment>
<evidence type="ECO:0000256" key="9">
    <source>
        <dbReference type="ARBA" id="ARBA00022884"/>
    </source>
</evidence>
<keyword evidence="5" id="KW-0479">Metal-binding</keyword>
<keyword evidence="12" id="KW-0808">Transferase</keyword>
<dbReference type="GO" id="GO:0003887">
    <property type="term" value="F:DNA-directed DNA polymerase activity"/>
    <property type="evidence" value="ECO:0007669"/>
    <property type="project" value="UniProtKB-KW"/>
</dbReference>
<keyword evidence="2" id="KW-0507">mRNA processing</keyword>
<dbReference type="PANTHER" id="PTHR42648:SF11">
    <property type="entry name" value="TRANSPOSON TY4-P GAG-POL POLYPROTEIN"/>
    <property type="match status" value="1"/>
</dbReference>
<keyword evidence="7" id="KW-0378">Hydrolase</keyword>
<evidence type="ECO:0000313" key="17">
    <source>
        <dbReference type="EMBL" id="MBW0488257.1"/>
    </source>
</evidence>
<evidence type="ECO:0000256" key="6">
    <source>
        <dbReference type="ARBA" id="ARBA00022759"/>
    </source>
</evidence>
<evidence type="ECO:0000256" key="15">
    <source>
        <dbReference type="ARBA" id="ARBA00049244"/>
    </source>
</evidence>
<evidence type="ECO:0000313" key="18">
    <source>
        <dbReference type="Proteomes" id="UP000765509"/>
    </source>
</evidence>
<reference evidence="17" key="1">
    <citation type="submission" date="2021-03" db="EMBL/GenBank/DDBJ databases">
        <title>Draft genome sequence of rust myrtle Austropuccinia psidii MF-1, a brazilian biotype.</title>
        <authorList>
            <person name="Quecine M.C."/>
            <person name="Pachon D.M.R."/>
            <person name="Bonatelli M.L."/>
            <person name="Correr F.H."/>
            <person name="Franceschini L.M."/>
            <person name="Leite T.F."/>
            <person name="Margarido G.R.A."/>
            <person name="Almeida C.A."/>
            <person name="Ferrarezi J.A."/>
            <person name="Labate C.A."/>
        </authorList>
    </citation>
    <scope>NUCLEOTIDE SEQUENCE</scope>
    <source>
        <strain evidence="17">MF-1</strain>
    </source>
</reference>
<dbReference type="InterPro" id="IPR036875">
    <property type="entry name" value="Znf_CCHC_sf"/>
</dbReference>
<dbReference type="InterPro" id="IPR039537">
    <property type="entry name" value="Retrotran_Ty1/copia-like"/>
</dbReference>
<dbReference type="PANTHER" id="PTHR42648">
    <property type="entry name" value="TRANSPOSASE, PUTATIVE-RELATED"/>
    <property type="match status" value="1"/>
</dbReference>
<dbReference type="GO" id="GO:0004519">
    <property type="term" value="F:endonuclease activity"/>
    <property type="evidence" value="ECO:0007669"/>
    <property type="project" value="UniProtKB-KW"/>
</dbReference>
<comment type="catalytic activity">
    <reaction evidence="14">
        <text>DNA(n) + a 2'-deoxyribonucleoside 5'-triphosphate = DNA(n+1) + diphosphate</text>
        <dbReference type="Rhea" id="RHEA:22508"/>
        <dbReference type="Rhea" id="RHEA-COMP:17339"/>
        <dbReference type="Rhea" id="RHEA-COMP:17340"/>
        <dbReference type="ChEBI" id="CHEBI:33019"/>
        <dbReference type="ChEBI" id="CHEBI:61560"/>
        <dbReference type="ChEBI" id="CHEBI:173112"/>
        <dbReference type="EC" id="2.7.7.49"/>
    </reaction>
</comment>
<keyword evidence="18" id="KW-1185">Reference proteome</keyword>
<protein>
    <recommendedName>
        <fullName evidence="16">Integrase catalytic domain-containing protein</fullName>
    </recommendedName>
</protein>
<sequence>MENLNTPAQKHTISIPPLQCGRSAARLPNPFCDHKQMTNPTERRNDQYCLWTMIVQANAAIKEDMKLKEDGSSFVTWEDNMAMLLDDFIDDANYLSTTDGMNVFNEKICRSLLIHSVLDTIPSQVLTWQELLSTQMKDGESTMALVDRILTRVRGYKNTNGKLNEDHILGLLLQHATTSQPVINTLLQNKLKVIVTTYGQTPNFGQIVSALEACTRQVTAQQAVEAMKTNTINLQQLTMDDTTSLTDIGQEKDFTPDDFDPEILCTVGRGTCHLCKQPSHFARNCPRGQRRSTNSNNSQQFQAYYLILAPMTMKPMVLDTLRNKAPPDLYQPQYKPPPVKARFFQMGAEEPDIDILKVNLGKANGFEGCLVCDSGASHSLTGNLQALYRYKKLTKPIPLSVATKCTGHRSYVEGIGALLSSESNDILICNTSHIPILHTRLCKNKMKWEIPPFLTNHLNILRANDRNESGELHRTRGYPIMILRGKIAETQGNVQESSRDILYSLHSLFGHIGMKRLKQIVQQRFGNTAATDLPRKMSNCAHCLVMKSVHHNPLASRGYTILPMDVMAADLMGPFDGALASGGIYALTIRDIGSTYGECHVLLQKADATTVLLQVLAKWEMKTNKKIKILCRNNGGEFCNAFVSLWCTNRGKTHEKSLPYNHKQNGAIQQYNQLRI</sequence>
<evidence type="ECO:0000256" key="11">
    <source>
        <dbReference type="ARBA" id="ARBA00022918"/>
    </source>
</evidence>
<dbReference type="InterPro" id="IPR001878">
    <property type="entry name" value="Znf_CCHC"/>
</dbReference>
<evidence type="ECO:0000256" key="3">
    <source>
        <dbReference type="ARBA" id="ARBA00022695"/>
    </source>
</evidence>
<dbReference type="InterPro" id="IPR001584">
    <property type="entry name" value="Integrase_cat-core"/>
</dbReference>
<dbReference type="GO" id="GO:0003723">
    <property type="term" value="F:RNA binding"/>
    <property type="evidence" value="ECO:0007669"/>
    <property type="project" value="UniProtKB-KW"/>
</dbReference>
<dbReference type="Gene3D" id="3.30.420.10">
    <property type="entry name" value="Ribonuclease H-like superfamily/Ribonuclease H"/>
    <property type="match status" value="1"/>
</dbReference>
<comment type="caution">
    <text evidence="17">The sequence shown here is derived from an EMBL/GenBank/DDBJ whole genome shotgun (WGS) entry which is preliminary data.</text>
</comment>
<keyword evidence="3" id="KW-0548">Nucleotidyltransferase</keyword>
<dbReference type="PROSITE" id="PS50994">
    <property type="entry name" value="INTEGRASE"/>
    <property type="match status" value="1"/>
</dbReference>
<dbReference type="GO" id="GO:0015074">
    <property type="term" value="P:DNA integration"/>
    <property type="evidence" value="ECO:0007669"/>
    <property type="project" value="UniProtKB-KW"/>
</dbReference>
<dbReference type="GO" id="GO:0032196">
    <property type="term" value="P:transposition"/>
    <property type="evidence" value="ECO:0007669"/>
    <property type="project" value="UniProtKB-KW"/>
</dbReference>
<gene>
    <name evidence="17" type="ORF">O181_027972</name>
</gene>
<keyword evidence="8" id="KW-0460">Magnesium</keyword>
<keyword evidence="11" id="KW-0695">RNA-directed DNA polymerase</keyword>
<evidence type="ECO:0000259" key="16">
    <source>
        <dbReference type="PROSITE" id="PS50994"/>
    </source>
</evidence>
<dbReference type="InterPro" id="IPR012337">
    <property type="entry name" value="RNaseH-like_sf"/>
</dbReference>
<keyword evidence="6" id="KW-0255">Endonuclease</keyword>
<keyword evidence="1" id="KW-0815">Transposition</keyword>
<dbReference type="GO" id="GO:0005634">
    <property type="term" value="C:nucleus"/>
    <property type="evidence" value="ECO:0007669"/>
    <property type="project" value="UniProtKB-ARBA"/>
</dbReference>